<feature type="transmembrane region" description="Helical" evidence="1">
    <location>
        <begin position="20"/>
        <end position="42"/>
    </location>
</feature>
<dbReference type="PANTHER" id="PTHR34219">
    <property type="entry name" value="IRON-REGULATED INNER MEMBRANE PROTEIN-RELATED"/>
    <property type="match status" value="1"/>
</dbReference>
<protein>
    <submittedName>
        <fullName evidence="2">PepSY domain-containing protein</fullName>
    </submittedName>
</protein>
<evidence type="ECO:0000313" key="2">
    <source>
        <dbReference type="EMBL" id="MDM4019044.1"/>
    </source>
</evidence>
<dbReference type="EMBL" id="JASZZN010000030">
    <property type="protein sequence ID" value="MDM4019044.1"/>
    <property type="molecule type" value="Genomic_DNA"/>
</dbReference>
<dbReference type="Proteomes" id="UP001239462">
    <property type="component" value="Unassembled WGS sequence"/>
</dbReference>
<feature type="transmembrane region" description="Helical" evidence="1">
    <location>
        <begin position="390"/>
        <end position="416"/>
    </location>
</feature>
<keyword evidence="3" id="KW-1185">Reference proteome</keyword>
<reference evidence="2 3" key="1">
    <citation type="submission" date="2023-06" db="EMBL/GenBank/DDBJ databases">
        <title>Roseiconus lacunae JC819 isolated from Gulf of Mannar region, Tamil Nadu.</title>
        <authorList>
            <person name="Pk S."/>
            <person name="Ch S."/>
            <person name="Ch V.R."/>
        </authorList>
    </citation>
    <scope>NUCLEOTIDE SEQUENCE [LARGE SCALE GENOMIC DNA]</scope>
    <source>
        <strain evidence="2 3">JC819</strain>
    </source>
</reference>
<sequence length="434" mass="48151">MVKNRHLDARLKRWFWAWHFWIGLVASPVLVVLAVTGAIYIFKSELEIWWYADQVAAETELMTPSGTSIAVQSVVDRVMESLGDQYSAYGMEIETGSGRAPAVLAMSDDGNHQLVRRHFDPADGRLMGEVPPNNFFDLVLDLHRRLMLGTIGRVLVELTTGWTIVVVLMGIVIWWPRSWKKASGVFWPRLRAKRYVQLRDLHSVGGVWAGILIVLISFTGLLFSIVWGSSFHATAFVTGQYDAALSPPQSVSSPDRDHLDADRILKIARKLEIPTGRMSVDFARTETDSIKITAGHKYGTQSTRLVILDRASGDVLSDHSLSSLPPMAVYTQIAYPLHIGTIGGLPTKILWLIASLILVALPFLGIAMWWTRRKPGASGAPNRPAINRPWWVTGAVIVLGISLPVVGISMIAITIIDSLIQRFRPRPIIPDSKV</sequence>
<feature type="transmembrane region" description="Helical" evidence="1">
    <location>
        <begin position="207"/>
        <end position="227"/>
    </location>
</feature>
<accession>A0ABT7PRB0</accession>
<dbReference type="RefSeq" id="WP_289167081.1">
    <property type="nucleotide sequence ID" value="NZ_JASZZN010000030.1"/>
</dbReference>
<dbReference type="Pfam" id="PF03929">
    <property type="entry name" value="PepSY_TM"/>
    <property type="match status" value="1"/>
</dbReference>
<gene>
    <name evidence="2" type="ORF">QTN89_26560</name>
</gene>
<proteinExistence type="predicted"/>
<keyword evidence="1" id="KW-1133">Transmembrane helix</keyword>
<evidence type="ECO:0000256" key="1">
    <source>
        <dbReference type="SAM" id="Phobius"/>
    </source>
</evidence>
<organism evidence="2 3">
    <name type="scientific">Roseiconus lacunae</name>
    <dbReference type="NCBI Taxonomy" id="2605694"/>
    <lineage>
        <taxon>Bacteria</taxon>
        <taxon>Pseudomonadati</taxon>
        <taxon>Planctomycetota</taxon>
        <taxon>Planctomycetia</taxon>
        <taxon>Pirellulales</taxon>
        <taxon>Pirellulaceae</taxon>
        <taxon>Roseiconus</taxon>
    </lineage>
</organism>
<comment type="caution">
    <text evidence="2">The sequence shown here is derived from an EMBL/GenBank/DDBJ whole genome shotgun (WGS) entry which is preliminary data.</text>
</comment>
<feature type="transmembrane region" description="Helical" evidence="1">
    <location>
        <begin position="154"/>
        <end position="175"/>
    </location>
</feature>
<feature type="transmembrane region" description="Helical" evidence="1">
    <location>
        <begin position="349"/>
        <end position="370"/>
    </location>
</feature>
<name>A0ABT7PRB0_9BACT</name>
<keyword evidence="1" id="KW-0472">Membrane</keyword>
<keyword evidence="1" id="KW-0812">Transmembrane</keyword>
<dbReference type="InterPro" id="IPR005625">
    <property type="entry name" value="PepSY-ass_TM"/>
</dbReference>
<evidence type="ECO:0000313" key="3">
    <source>
        <dbReference type="Proteomes" id="UP001239462"/>
    </source>
</evidence>